<accession>A0A2Z4INP9</accession>
<name>A0A2Z4INP9_9BACT</name>
<organism evidence="1 2">
    <name type="scientific">Echinicola strongylocentroti</name>
    <dbReference type="NCBI Taxonomy" id="1795355"/>
    <lineage>
        <taxon>Bacteria</taxon>
        <taxon>Pseudomonadati</taxon>
        <taxon>Bacteroidota</taxon>
        <taxon>Cytophagia</taxon>
        <taxon>Cytophagales</taxon>
        <taxon>Cyclobacteriaceae</taxon>
        <taxon>Echinicola</taxon>
    </lineage>
</organism>
<proteinExistence type="predicted"/>
<dbReference type="EMBL" id="CP030041">
    <property type="protein sequence ID" value="AWW32380.1"/>
    <property type="molecule type" value="Genomic_DNA"/>
</dbReference>
<reference evidence="1 2" key="1">
    <citation type="submission" date="2018-06" db="EMBL/GenBank/DDBJ databases">
        <title>Echinicola strongylocentroti sp. nov., isolated from a sea urchin Strongylocentrotus intermedius.</title>
        <authorList>
            <person name="Bae S.S."/>
        </authorList>
    </citation>
    <scope>NUCLEOTIDE SEQUENCE [LARGE SCALE GENOMIC DNA]</scope>
    <source>
        <strain evidence="1 2">MEBiC08714</strain>
    </source>
</reference>
<gene>
    <name evidence="1" type="ORF">DN752_20780</name>
</gene>
<keyword evidence="2" id="KW-1185">Reference proteome</keyword>
<sequence length="233" mass="26919">MFGDGDASSLFDGPRGTFVKVAKWIIMTGKYLELGENSNSFWSALKKDELPFQPSVLDLMGSEFINQPQPKLLVGKMANLFSLYKQEILQAYKLKCRLGLPVVIFDKKISLEKILLHYDGKEQSARNIKYFVSMFENELKQSQVTIISPDFIPKSRIPKEASLVQLLSKKSSETSFIKFNFTQIEQFWNYGMRERYTMIVTSKNYMEEFIELSGLLCKEKHEDVNNCLSIYLV</sequence>
<protein>
    <submittedName>
        <fullName evidence="1">Uncharacterized protein</fullName>
    </submittedName>
</protein>
<dbReference type="KEGG" id="est:DN752_20780"/>
<evidence type="ECO:0000313" key="2">
    <source>
        <dbReference type="Proteomes" id="UP000248688"/>
    </source>
</evidence>
<dbReference type="RefSeq" id="WP_112785753.1">
    <property type="nucleotide sequence ID" value="NZ_CP030041.1"/>
</dbReference>
<evidence type="ECO:0000313" key="1">
    <source>
        <dbReference type="EMBL" id="AWW32380.1"/>
    </source>
</evidence>
<dbReference type="AlphaFoldDB" id="A0A2Z4INP9"/>
<dbReference type="Proteomes" id="UP000248688">
    <property type="component" value="Chromosome"/>
</dbReference>
<dbReference type="OrthoDB" id="836893at2"/>